<organism evidence="2 3">
    <name type="scientific">candidate division LCP-89 bacterium B3_LCP</name>
    <dbReference type="NCBI Taxonomy" id="2012998"/>
    <lineage>
        <taxon>Bacteria</taxon>
        <taxon>Pseudomonadati</taxon>
        <taxon>Bacteria division LCP-89</taxon>
    </lineage>
</organism>
<dbReference type="PROSITE" id="PS51724">
    <property type="entry name" value="SPOR"/>
    <property type="match status" value="1"/>
</dbReference>
<accession>A0A532URN0</accession>
<evidence type="ECO:0000259" key="1">
    <source>
        <dbReference type="PROSITE" id="PS51724"/>
    </source>
</evidence>
<dbReference type="InterPro" id="IPR013693">
    <property type="entry name" value="SpoIID/LytB_N"/>
</dbReference>
<dbReference type="GO" id="GO:0042834">
    <property type="term" value="F:peptidoglycan binding"/>
    <property type="evidence" value="ECO:0007669"/>
    <property type="project" value="InterPro"/>
</dbReference>
<proteinExistence type="predicted"/>
<dbReference type="PANTHER" id="PTHR30032:SF4">
    <property type="entry name" value="AMIDASE ENHANCER"/>
    <property type="match status" value="1"/>
</dbReference>
<protein>
    <recommendedName>
        <fullName evidence="1">SPOR domain-containing protein</fullName>
    </recommendedName>
</protein>
<dbReference type="InterPro" id="IPR013486">
    <property type="entry name" value="SpoIID/LytB"/>
</dbReference>
<dbReference type="GO" id="GO:0030288">
    <property type="term" value="C:outer membrane-bounded periplasmic space"/>
    <property type="evidence" value="ECO:0007669"/>
    <property type="project" value="TreeGrafter"/>
</dbReference>
<gene>
    <name evidence="2" type="ORF">CEE37_13800</name>
</gene>
<sequence length="583" mass="66012">MIQHKTHTVLLITLLLIQGGCNVFVKREASMSNKKSGFLPDDAIEKMEEDIPKIVLKQFPSQPILRIGFMEGYEKIDFRVSGKFNLTDLSGEPIFTDVTSHLKWRSLLEQVHGATFIYSVLVTACREEAQALEMVERLRRLHPQVRMQRIGGQLVITGQMVNDNTKYRILAGAFETEAEAKKLLQKFMEEYAPRVIREKVKDPEGKIEVYDAEYDYSAMIENGFRIVPISDESTITLYGVKVGSGFNWESMSDRTYKGIIEIRVGNDARLCGISEITIDRYLKGVVPAEMPAGYPLEALKAQAVAARSEVLAKLGTKHNNDPYDFCANVHCQVYSGTTNEAESTDEAVGSTTGEILYYEDRICDAVYSAVCGGHTEHKQNVWNPPEEPYLQGIYDSKAEKDDLPKLKLTKEKAVRKWVDARPDVFCSLNRDDLPNILAYSKKYFRWEVSYSRKQLEDIIKKRTGEDIGTLYDIILLDRGVSGRLKEIEILGSRKNIRVKKELNIRRALSPTYLRSSCFVIDMEMGEIGTPLGFTFRGAGWGHGVGMCQIGAAIMALDSYKYKDILTHYYKESEVRSTYGPLEP</sequence>
<comment type="caution">
    <text evidence="2">The sequence shown here is derived from an EMBL/GenBank/DDBJ whole genome shotgun (WGS) entry which is preliminary data.</text>
</comment>
<dbReference type="Proteomes" id="UP000319619">
    <property type="component" value="Unassembled WGS sequence"/>
</dbReference>
<dbReference type="PANTHER" id="PTHR30032">
    <property type="entry name" value="N-ACETYLMURAMOYL-L-ALANINE AMIDASE-RELATED"/>
    <property type="match status" value="1"/>
</dbReference>
<dbReference type="InterPro" id="IPR007730">
    <property type="entry name" value="SPOR-like_dom"/>
</dbReference>
<dbReference type="SUPFAM" id="SSF110997">
    <property type="entry name" value="Sporulation related repeat"/>
    <property type="match status" value="1"/>
</dbReference>
<dbReference type="InterPro" id="IPR036680">
    <property type="entry name" value="SPOR-like_sf"/>
</dbReference>
<dbReference type="Pfam" id="PF05036">
    <property type="entry name" value="SPOR"/>
    <property type="match status" value="1"/>
</dbReference>
<dbReference type="Gene3D" id="3.30.70.1070">
    <property type="entry name" value="Sporulation related repeat"/>
    <property type="match status" value="1"/>
</dbReference>
<dbReference type="GO" id="GO:0030435">
    <property type="term" value="P:sporulation resulting in formation of a cellular spore"/>
    <property type="evidence" value="ECO:0007669"/>
    <property type="project" value="InterPro"/>
</dbReference>
<evidence type="ECO:0000313" key="3">
    <source>
        <dbReference type="Proteomes" id="UP000319619"/>
    </source>
</evidence>
<dbReference type="AlphaFoldDB" id="A0A532URN0"/>
<evidence type="ECO:0000313" key="2">
    <source>
        <dbReference type="EMBL" id="TKJ37583.1"/>
    </source>
</evidence>
<feature type="domain" description="SPOR" evidence="1">
    <location>
        <begin position="112"/>
        <end position="202"/>
    </location>
</feature>
<dbReference type="NCBIfam" id="TIGR02669">
    <property type="entry name" value="SpoIID_LytB"/>
    <property type="match status" value="1"/>
</dbReference>
<dbReference type="EMBL" id="NJBN01000012">
    <property type="protein sequence ID" value="TKJ37583.1"/>
    <property type="molecule type" value="Genomic_DNA"/>
</dbReference>
<dbReference type="InterPro" id="IPR051922">
    <property type="entry name" value="Bact_Sporulation_Assoc"/>
</dbReference>
<name>A0A532URN0_UNCL8</name>
<reference evidence="2 3" key="1">
    <citation type="submission" date="2017-06" db="EMBL/GenBank/DDBJ databases">
        <title>Novel microbial phyla capable of carbon fixation and sulfur reduction in deep-sea sediments.</title>
        <authorList>
            <person name="Huang J."/>
            <person name="Baker B."/>
            <person name="Wang Y."/>
        </authorList>
    </citation>
    <scope>NUCLEOTIDE SEQUENCE [LARGE SCALE GENOMIC DNA]</scope>
    <source>
        <strain evidence="2">B3_LCP</strain>
    </source>
</reference>
<dbReference type="Pfam" id="PF08486">
    <property type="entry name" value="SpoIID"/>
    <property type="match status" value="1"/>
</dbReference>